<proteinExistence type="predicted"/>
<feature type="transmembrane region" description="Helical" evidence="2">
    <location>
        <begin position="127"/>
        <end position="149"/>
    </location>
</feature>
<evidence type="ECO:0000313" key="3">
    <source>
        <dbReference type="EMBL" id="KNC79955.1"/>
    </source>
</evidence>
<accession>A0A0L0FT31</accession>
<feature type="region of interest" description="Disordered" evidence="1">
    <location>
        <begin position="371"/>
        <end position="415"/>
    </location>
</feature>
<sequence>MGTYERSSVGLCGYHGDGCGVKSHEAQPNCDSIATAYDREHFGDWTWRAFVLGNPYSTSRGEAPGLGGCDDAEFVGNEPFANGVVYMRTSSRFRKGAMQVDVGRCSYEKAVWQYFVFCCKKYRPYRAVLLLLAVGFIPPFSVLITAEIYTDLQHPDRDLEIGLKVTLLLMLGVVTMAVKFHVQLTLPVSRAQAHLRNALMTKRLRLGTSSATTTCACPDAVSNVHECTRPTSNTCGSTNLSTLAHGLEREHRLVLQWPSARFGVLLGEADVVVTQLWATPLKLCIEVGTGVLGSIVVIAVVLSADNGTNAVVAGSLLYAVALVSAVLPILCRKVRLKTLMKYYEERRKREQAYQSMANFALEHTTQPGLKQHVFTPAGTTPASQPSGPSPSASIATSKGSGCRRTVTQLSQSDSRDRHIWRRSMHDRDSVVRVSYSEPHLYSPTPSVTLTGAPGSAVDYTSEPIRTHASEPYLGKDVPKEMRSYSQQPMWSQEYYELMLDTHKAIMLSSVSNRRMTMLNVAWALSGRLFLYFCYLVLVVVLIVVFDRVNLNVGSAVALTGLSILLLTYANNMLDVFQQMPLGYSILLDIAEVFNTPIASDCDVGQTDLPVNATAVPSVVQRVYSNAGN</sequence>
<organism evidence="3 4">
    <name type="scientific">Sphaeroforma arctica JP610</name>
    <dbReference type="NCBI Taxonomy" id="667725"/>
    <lineage>
        <taxon>Eukaryota</taxon>
        <taxon>Ichthyosporea</taxon>
        <taxon>Ichthyophonida</taxon>
        <taxon>Sphaeroforma</taxon>
    </lineage>
</organism>
<feature type="transmembrane region" description="Helical" evidence="2">
    <location>
        <begin position="520"/>
        <end position="544"/>
    </location>
</feature>
<reference evidence="3 4" key="1">
    <citation type="submission" date="2011-02" db="EMBL/GenBank/DDBJ databases">
        <title>The Genome Sequence of Sphaeroforma arctica JP610.</title>
        <authorList>
            <consortium name="The Broad Institute Genome Sequencing Platform"/>
            <person name="Russ C."/>
            <person name="Cuomo C."/>
            <person name="Young S.K."/>
            <person name="Zeng Q."/>
            <person name="Gargeya S."/>
            <person name="Alvarado L."/>
            <person name="Berlin A."/>
            <person name="Chapman S.B."/>
            <person name="Chen Z."/>
            <person name="Freedman E."/>
            <person name="Gellesch M."/>
            <person name="Goldberg J."/>
            <person name="Griggs A."/>
            <person name="Gujja S."/>
            <person name="Heilman E."/>
            <person name="Heiman D."/>
            <person name="Howarth C."/>
            <person name="Mehta T."/>
            <person name="Neiman D."/>
            <person name="Pearson M."/>
            <person name="Roberts A."/>
            <person name="Saif S."/>
            <person name="Shea T."/>
            <person name="Shenoy N."/>
            <person name="Sisk P."/>
            <person name="Stolte C."/>
            <person name="Sykes S."/>
            <person name="White J."/>
            <person name="Yandava C."/>
            <person name="Burger G."/>
            <person name="Gray M.W."/>
            <person name="Holland P.W.H."/>
            <person name="King N."/>
            <person name="Lang F.B.F."/>
            <person name="Roger A.J."/>
            <person name="Ruiz-Trillo I."/>
            <person name="Haas B."/>
            <person name="Nusbaum C."/>
            <person name="Birren B."/>
        </authorList>
    </citation>
    <scope>NUCLEOTIDE SEQUENCE [LARGE SCALE GENOMIC DNA]</scope>
    <source>
        <strain evidence="3 4">JP610</strain>
    </source>
</reference>
<evidence type="ECO:0000256" key="2">
    <source>
        <dbReference type="SAM" id="Phobius"/>
    </source>
</evidence>
<feature type="transmembrane region" description="Helical" evidence="2">
    <location>
        <begin position="283"/>
        <end position="304"/>
    </location>
</feature>
<dbReference type="Proteomes" id="UP000054560">
    <property type="component" value="Unassembled WGS sequence"/>
</dbReference>
<feature type="compositionally biased region" description="Low complexity" evidence="1">
    <location>
        <begin position="379"/>
        <end position="397"/>
    </location>
</feature>
<gene>
    <name evidence="3" type="ORF">SARC_07671</name>
</gene>
<evidence type="ECO:0000256" key="1">
    <source>
        <dbReference type="SAM" id="MobiDB-lite"/>
    </source>
</evidence>
<feature type="transmembrane region" description="Helical" evidence="2">
    <location>
        <begin position="310"/>
        <end position="331"/>
    </location>
</feature>
<evidence type="ECO:0000313" key="4">
    <source>
        <dbReference type="Proteomes" id="UP000054560"/>
    </source>
</evidence>
<feature type="transmembrane region" description="Helical" evidence="2">
    <location>
        <begin position="550"/>
        <end position="569"/>
    </location>
</feature>
<feature type="transmembrane region" description="Helical" evidence="2">
    <location>
        <begin position="161"/>
        <end position="182"/>
    </location>
</feature>
<keyword evidence="4" id="KW-1185">Reference proteome</keyword>
<keyword evidence="2" id="KW-0472">Membrane</keyword>
<dbReference type="GeneID" id="25908175"/>
<dbReference type="AlphaFoldDB" id="A0A0L0FT31"/>
<dbReference type="RefSeq" id="XP_014153857.1">
    <property type="nucleotide sequence ID" value="XM_014298382.1"/>
</dbReference>
<keyword evidence="2" id="KW-0812">Transmembrane</keyword>
<keyword evidence="2" id="KW-1133">Transmembrane helix</keyword>
<name>A0A0L0FT31_9EUKA</name>
<dbReference type="EMBL" id="KQ242217">
    <property type="protein sequence ID" value="KNC79955.1"/>
    <property type="molecule type" value="Genomic_DNA"/>
</dbReference>
<protein>
    <submittedName>
        <fullName evidence="3">Uncharacterized protein</fullName>
    </submittedName>
</protein>